<comment type="caution">
    <text evidence="2">The sequence shown here is derived from an EMBL/GenBank/DDBJ whole genome shotgun (WGS) entry which is preliminary data.</text>
</comment>
<evidence type="ECO:0000313" key="2">
    <source>
        <dbReference type="EMBL" id="KAK6540551.1"/>
    </source>
</evidence>
<feature type="compositionally biased region" description="Basic and acidic residues" evidence="1">
    <location>
        <begin position="239"/>
        <end position="248"/>
    </location>
</feature>
<evidence type="ECO:0000313" key="3">
    <source>
        <dbReference type="Proteomes" id="UP001365542"/>
    </source>
</evidence>
<sequence>MEPSKMLNGFLRRHNPLRYNLRPIRRRTRVISDRLGLKGWTIPLLFPIFNYLFSYIQESESIDTDFATQTEISKNIKSKITNLLPQSSKMNPLFIIFAMINDLIDAITHGVSDAIYSITYGIPLIDLLVYPFDLILRVRIHVEPRRSILNQLFKPLRHDCYDFTSFIIISTVLYYFCRPFRRFMREAYSRIKNCCRYLKDWRFSKALNVLWEGKKKGVASSGKSLRSTDESNGGYSQQRDFRDRDRDYGTQGPPRY</sequence>
<organism evidence="2 3">
    <name type="scientific">Orbilia ellipsospora</name>
    <dbReference type="NCBI Taxonomy" id="2528407"/>
    <lineage>
        <taxon>Eukaryota</taxon>
        <taxon>Fungi</taxon>
        <taxon>Dikarya</taxon>
        <taxon>Ascomycota</taxon>
        <taxon>Pezizomycotina</taxon>
        <taxon>Orbiliomycetes</taxon>
        <taxon>Orbiliales</taxon>
        <taxon>Orbiliaceae</taxon>
        <taxon>Orbilia</taxon>
    </lineage>
</organism>
<keyword evidence="3" id="KW-1185">Reference proteome</keyword>
<reference evidence="2 3" key="1">
    <citation type="submission" date="2019-10" db="EMBL/GenBank/DDBJ databases">
        <authorList>
            <person name="Palmer J.M."/>
        </authorList>
    </citation>
    <scope>NUCLEOTIDE SEQUENCE [LARGE SCALE GENOMIC DNA]</scope>
    <source>
        <strain evidence="2 3">TWF694</strain>
    </source>
</reference>
<dbReference type="EMBL" id="JAVHJO010000005">
    <property type="protein sequence ID" value="KAK6540551.1"/>
    <property type="molecule type" value="Genomic_DNA"/>
</dbReference>
<feature type="region of interest" description="Disordered" evidence="1">
    <location>
        <begin position="216"/>
        <end position="256"/>
    </location>
</feature>
<proteinExistence type="predicted"/>
<dbReference type="Proteomes" id="UP001365542">
    <property type="component" value="Unassembled WGS sequence"/>
</dbReference>
<protein>
    <submittedName>
        <fullName evidence="2">Uncharacterized protein</fullName>
    </submittedName>
</protein>
<name>A0AAV9XFW1_9PEZI</name>
<gene>
    <name evidence="2" type="ORF">TWF694_009342</name>
</gene>
<dbReference type="AlphaFoldDB" id="A0AAV9XFW1"/>
<evidence type="ECO:0000256" key="1">
    <source>
        <dbReference type="SAM" id="MobiDB-lite"/>
    </source>
</evidence>
<accession>A0AAV9XFW1</accession>